<gene>
    <name evidence="2" type="ORF">N0V87_001751</name>
</gene>
<dbReference type="AlphaFoldDB" id="A0A9W8X696"/>
<evidence type="ECO:0000256" key="1">
    <source>
        <dbReference type="SAM" id="MobiDB-lite"/>
    </source>
</evidence>
<name>A0A9W8X696_9PLEO</name>
<evidence type="ECO:0000313" key="3">
    <source>
        <dbReference type="Proteomes" id="UP001140562"/>
    </source>
</evidence>
<dbReference type="EMBL" id="JAPEUV010000011">
    <property type="protein sequence ID" value="KAJ4341362.1"/>
    <property type="molecule type" value="Genomic_DNA"/>
</dbReference>
<dbReference type="OrthoDB" id="5371646at2759"/>
<feature type="compositionally biased region" description="Low complexity" evidence="1">
    <location>
        <begin position="82"/>
        <end position="91"/>
    </location>
</feature>
<keyword evidence="3" id="KW-1185">Reference proteome</keyword>
<organism evidence="2 3">
    <name type="scientific">Didymella glomerata</name>
    <dbReference type="NCBI Taxonomy" id="749621"/>
    <lineage>
        <taxon>Eukaryota</taxon>
        <taxon>Fungi</taxon>
        <taxon>Dikarya</taxon>
        <taxon>Ascomycota</taxon>
        <taxon>Pezizomycotina</taxon>
        <taxon>Dothideomycetes</taxon>
        <taxon>Pleosporomycetidae</taxon>
        <taxon>Pleosporales</taxon>
        <taxon>Pleosporineae</taxon>
        <taxon>Didymellaceae</taxon>
        <taxon>Didymella</taxon>
    </lineage>
</organism>
<accession>A0A9W8X696</accession>
<dbReference type="Proteomes" id="UP001140562">
    <property type="component" value="Unassembled WGS sequence"/>
</dbReference>
<sequence>MSDNEGAKGKASAGWSDRERLAYLVSLIEHSDTKLSFKTAPLPAGRSVIACERMFGRLKITLAAELEALKAGTPMPTANGGDTPKATPKKTATPRKRKDKEDGKPNGEAEGSPTKKGRGKPKKAAAAPAAEDDEEVVKNEVKEEEAEEM</sequence>
<comment type="caution">
    <text evidence="2">The sequence shown here is derived from an EMBL/GenBank/DDBJ whole genome shotgun (WGS) entry which is preliminary data.</text>
</comment>
<evidence type="ECO:0000313" key="2">
    <source>
        <dbReference type="EMBL" id="KAJ4341362.1"/>
    </source>
</evidence>
<proteinExistence type="predicted"/>
<reference evidence="2" key="1">
    <citation type="submission" date="2022-10" db="EMBL/GenBank/DDBJ databases">
        <title>Tapping the CABI collections for fungal endophytes: first genome assemblies for Collariella, Neodidymelliopsis, Ascochyta clinopodiicola, Didymella pomorum, Didymosphaeria variabile, Neocosmospora piperis and Neocucurbitaria cava.</title>
        <authorList>
            <person name="Hill R."/>
        </authorList>
    </citation>
    <scope>NUCLEOTIDE SEQUENCE</scope>
    <source>
        <strain evidence="2">IMI 360193</strain>
    </source>
</reference>
<feature type="region of interest" description="Disordered" evidence="1">
    <location>
        <begin position="71"/>
        <end position="149"/>
    </location>
</feature>
<protein>
    <submittedName>
        <fullName evidence="2">Uncharacterized protein</fullName>
    </submittedName>
</protein>